<gene>
    <name evidence="9" type="ORF">THAOC_06137</name>
</gene>
<evidence type="ECO:0000256" key="4">
    <source>
        <dbReference type="ARBA" id="ARBA00022723"/>
    </source>
</evidence>
<evidence type="ECO:0000256" key="7">
    <source>
        <dbReference type="ARBA" id="ARBA00023157"/>
    </source>
</evidence>
<dbReference type="InterPro" id="IPR008979">
    <property type="entry name" value="Galactose-bd-like_sf"/>
</dbReference>
<dbReference type="GO" id="GO:0001868">
    <property type="term" value="P:regulation of complement activation, lectin pathway"/>
    <property type="evidence" value="ECO:0007669"/>
    <property type="project" value="UniProtKB-ARBA"/>
</dbReference>
<dbReference type="PANTHER" id="PTHR45713:SF6">
    <property type="entry name" value="F5_8 TYPE C DOMAIN-CONTAINING PROTEIN"/>
    <property type="match status" value="1"/>
</dbReference>
<evidence type="ECO:0000256" key="5">
    <source>
        <dbReference type="ARBA" id="ARBA00022734"/>
    </source>
</evidence>
<dbReference type="SMART" id="SM00607">
    <property type="entry name" value="FTP"/>
    <property type="match status" value="1"/>
</dbReference>
<keyword evidence="6" id="KW-0106">Calcium</keyword>
<dbReference type="Proteomes" id="UP000266841">
    <property type="component" value="Unassembled WGS sequence"/>
</dbReference>
<evidence type="ECO:0000256" key="2">
    <source>
        <dbReference type="ARBA" id="ARBA00010147"/>
    </source>
</evidence>
<sequence>MLVEEEFGTADAVHTIDFTNNVYVATRVCIRLPDLGTLNMAEVQVMGFRVRVENAVNLALHKPAWQSSTVAGGDASRAVDGDTNGNYTGNSVTHTENNPSVPPEWWVDLQFPSVIREIIVYNRVDYNSDHLVGAVVSLHRMNSDGEWEILKEAVDQPLTSDAIQTIDFTDDIYVATRVSIRLPNPGVLSLAEVQVMGFVRGPIHQIVSPMWGERVNLALNKPAWQSVTSNVDGDASRAVDGITNGNY</sequence>
<dbReference type="PANTHER" id="PTHR45713">
    <property type="entry name" value="FTP DOMAIN-CONTAINING PROTEIN"/>
    <property type="match status" value="1"/>
</dbReference>
<dbReference type="OrthoDB" id="547680at2759"/>
<evidence type="ECO:0000256" key="3">
    <source>
        <dbReference type="ARBA" id="ARBA00011233"/>
    </source>
</evidence>
<comment type="similarity">
    <text evidence="2">Belongs to the fucolectin family.</text>
</comment>
<evidence type="ECO:0000256" key="1">
    <source>
        <dbReference type="ARBA" id="ARBA00002219"/>
    </source>
</evidence>
<keyword evidence="4" id="KW-0479">Metal-binding</keyword>
<accession>K0TM21</accession>
<comment type="function">
    <text evidence="1">Acts as a defensive agent. Recognizes blood group fucosylated oligosaccharides including A, B, H and Lewis B-type antigens. Does not recognize Lewis A antigen and has low affinity for monovalent haptens.</text>
</comment>
<organism evidence="9 10">
    <name type="scientific">Thalassiosira oceanica</name>
    <name type="common">Marine diatom</name>
    <dbReference type="NCBI Taxonomy" id="159749"/>
    <lineage>
        <taxon>Eukaryota</taxon>
        <taxon>Sar</taxon>
        <taxon>Stramenopiles</taxon>
        <taxon>Ochrophyta</taxon>
        <taxon>Bacillariophyta</taxon>
        <taxon>Coscinodiscophyceae</taxon>
        <taxon>Thalassiosirophycidae</taxon>
        <taxon>Thalassiosirales</taxon>
        <taxon>Thalassiosiraceae</taxon>
        <taxon>Thalassiosira</taxon>
    </lineage>
</organism>
<dbReference type="AlphaFoldDB" id="K0TM21"/>
<dbReference type="SUPFAM" id="SSF49785">
    <property type="entry name" value="Galactose-binding domain-like"/>
    <property type="match status" value="2"/>
</dbReference>
<evidence type="ECO:0000259" key="8">
    <source>
        <dbReference type="SMART" id="SM00607"/>
    </source>
</evidence>
<keyword evidence="7" id="KW-1015">Disulfide bond</keyword>
<dbReference type="Gene3D" id="2.60.120.260">
    <property type="entry name" value="Galactose-binding domain-like"/>
    <property type="match status" value="2"/>
</dbReference>
<dbReference type="InterPro" id="IPR006585">
    <property type="entry name" value="FTP1"/>
</dbReference>
<keyword evidence="10" id="KW-1185">Reference proteome</keyword>
<evidence type="ECO:0000313" key="10">
    <source>
        <dbReference type="Proteomes" id="UP000266841"/>
    </source>
</evidence>
<comment type="caution">
    <text evidence="9">The sequence shown here is derived from an EMBL/GenBank/DDBJ whole genome shotgun (WGS) entry which is preliminary data.</text>
</comment>
<evidence type="ECO:0000256" key="6">
    <source>
        <dbReference type="ARBA" id="ARBA00022837"/>
    </source>
</evidence>
<dbReference type="GO" id="GO:0046872">
    <property type="term" value="F:metal ion binding"/>
    <property type="evidence" value="ECO:0007669"/>
    <property type="project" value="UniProtKB-KW"/>
</dbReference>
<protein>
    <recommendedName>
        <fullName evidence="8">Fucolectin tachylectin-4 pentraxin-1 domain-containing protein</fullName>
    </recommendedName>
</protein>
<feature type="domain" description="Fucolectin tachylectin-4 pentraxin-1" evidence="8">
    <location>
        <begin position="55"/>
        <end position="204"/>
    </location>
</feature>
<dbReference type="EMBL" id="AGNL01006002">
    <property type="protein sequence ID" value="EJK72342.1"/>
    <property type="molecule type" value="Genomic_DNA"/>
</dbReference>
<dbReference type="Pfam" id="PF22633">
    <property type="entry name" value="F5_F8_type_C_2"/>
    <property type="match status" value="1"/>
</dbReference>
<keyword evidence="5" id="KW-0430">Lectin</keyword>
<name>K0TM21_THAOC</name>
<dbReference type="GO" id="GO:0042806">
    <property type="term" value="F:fucose binding"/>
    <property type="evidence" value="ECO:0007669"/>
    <property type="project" value="UniProtKB-ARBA"/>
</dbReference>
<comment type="subunit">
    <text evidence="3">Homotrimer.</text>
</comment>
<proteinExistence type="inferred from homology"/>
<dbReference type="GO" id="GO:0010185">
    <property type="term" value="P:regulation of cellular defense response"/>
    <property type="evidence" value="ECO:0007669"/>
    <property type="project" value="UniProtKB-ARBA"/>
</dbReference>
<reference evidence="9 10" key="1">
    <citation type="journal article" date="2012" name="Genome Biol.">
        <title>Genome and low-iron response of an oceanic diatom adapted to chronic iron limitation.</title>
        <authorList>
            <person name="Lommer M."/>
            <person name="Specht M."/>
            <person name="Roy A.S."/>
            <person name="Kraemer L."/>
            <person name="Andreson R."/>
            <person name="Gutowska M.A."/>
            <person name="Wolf J."/>
            <person name="Bergner S.V."/>
            <person name="Schilhabel M.B."/>
            <person name="Klostermeier U.C."/>
            <person name="Beiko R.G."/>
            <person name="Rosenstiel P."/>
            <person name="Hippler M."/>
            <person name="Laroche J."/>
        </authorList>
    </citation>
    <scope>NUCLEOTIDE SEQUENCE [LARGE SCALE GENOMIC DNA]</scope>
    <source>
        <strain evidence="9 10">CCMP1005</strain>
    </source>
</reference>
<evidence type="ECO:0000313" key="9">
    <source>
        <dbReference type="EMBL" id="EJK72342.1"/>
    </source>
</evidence>
<dbReference type="InterPro" id="IPR051941">
    <property type="entry name" value="BG_Antigen-Binding_Lectin"/>
</dbReference>
<feature type="non-terminal residue" evidence="9">
    <location>
        <position position="247"/>
    </location>
</feature>